<keyword evidence="5 6" id="KW-0472">Membrane</keyword>
<feature type="transmembrane region" description="Helical" evidence="6">
    <location>
        <begin position="12"/>
        <end position="36"/>
    </location>
</feature>
<feature type="transmembrane region" description="Helical" evidence="6">
    <location>
        <begin position="116"/>
        <end position="132"/>
    </location>
</feature>
<accession>A0AAE3E974</accession>
<comment type="caution">
    <text evidence="7">The sequence shown here is derived from an EMBL/GenBank/DDBJ whole genome shotgun (WGS) entry which is preliminary data.</text>
</comment>
<feature type="transmembrane region" description="Helical" evidence="6">
    <location>
        <begin position="351"/>
        <end position="374"/>
    </location>
</feature>
<keyword evidence="2 6" id="KW-0812">Transmembrane</keyword>
<evidence type="ECO:0000256" key="3">
    <source>
        <dbReference type="ARBA" id="ARBA00022960"/>
    </source>
</evidence>
<evidence type="ECO:0000256" key="5">
    <source>
        <dbReference type="ARBA" id="ARBA00023136"/>
    </source>
</evidence>
<dbReference type="EMBL" id="JAJEQR010000012">
    <property type="protein sequence ID" value="MCC2230474.1"/>
    <property type="molecule type" value="Genomic_DNA"/>
</dbReference>
<feature type="transmembrane region" description="Helical" evidence="6">
    <location>
        <begin position="139"/>
        <end position="156"/>
    </location>
</feature>
<dbReference type="GO" id="GO:0051301">
    <property type="term" value="P:cell division"/>
    <property type="evidence" value="ECO:0007669"/>
    <property type="project" value="InterPro"/>
</dbReference>
<dbReference type="GO" id="GO:0005886">
    <property type="term" value="C:plasma membrane"/>
    <property type="evidence" value="ECO:0007669"/>
    <property type="project" value="TreeGrafter"/>
</dbReference>
<feature type="transmembrane region" description="Helical" evidence="6">
    <location>
        <begin position="186"/>
        <end position="205"/>
    </location>
</feature>
<evidence type="ECO:0000256" key="6">
    <source>
        <dbReference type="SAM" id="Phobius"/>
    </source>
</evidence>
<feature type="transmembrane region" description="Helical" evidence="6">
    <location>
        <begin position="48"/>
        <end position="69"/>
    </location>
</feature>
<dbReference type="GO" id="GO:0008360">
    <property type="term" value="P:regulation of cell shape"/>
    <property type="evidence" value="ECO:0007669"/>
    <property type="project" value="UniProtKB-KW"/>
</dbReference>
<proteinExistence type="predicted"/>
<name>A0AAE3E974_9FIRM</name>
<keyword evidence="4 6" id="KW-1133">Transmembrane helix</keyword>
<evidence type="ECO:0000313" key="7">
    <source>
        <dbReference type="EMBL" id="MCC2230474.1"/>
    </source>
</evidence>
<evidence type="ECO:0000256" key="4">
    <source>
        <dbReference type="ARBA" id="ARBA00022989"/>
    </source>
</evidence>
<dbReference type="GO" id="GO:0015648">
    <property type="term" value="F:lipid-linked peptidoglycan transporter activity"/>
    <property type="evidence" value="ECO:0007669"/>
    <property type="project" value="TreeGrafter"/>
</dbReference>
<feature type="transmembrane region" description="Helical" evidence="6">
    <location>
        <begin position="76"/>
        <end position="96"/>
    </location>
</feature>
<dbReference type="Pfam" id="PF01098">
    <property type="entry name" value="FTSW_RODA_SPOVE"/>
    <property type="match status" value="1"/>
</dbReference>
<feature type="transmembrane region" description="Helical" evidence="6">
    <location>
        <begin position="162"/>
        <end position="179"/>
    </location>
</feature>
<evidence type="ECO:0000256" key="2">
    <source>
        <dbReference type="ARBA" id="ARBA00022692"/>
    </source>
</evidence>
<keyword evidence="3" id="KW-0133">Cell shape</keyword>
<organism evidence="7 8">
    <name type="scientific">Hominifimenecus microfluidus</name>
    <dbReference type="NCBI Taxonomy" id="2885348"/>
    <lineage>
        <taxon>Bacteria</taxon>
        <taxon>Bacillati</taxon>
        <taxon>Bacillota</taxon>
        <taxon>Clostridia</taxon>
        <taxon>Lachnospirales</taxon>
        <taxon>Lachnospiraceae</taxon>
        <taxon>Hominifimenecus</taxon>
    </lineage>
</organism>
<dbReference type="PANTHER" id="PTHR30474">
    <property type="entry name" value="CELL CYCLE PROTEIN"/>
    <property type="match status" value="1"/>
</dbReference>
<protein>
    <submittedName>
        <fullName evidence="7">Rod shape-determining protein RodA</fullName>
    </submittedName>
</protein>
<evidence type="ECO:0000313" key="8">
    <source>
        <dbReference type="Proteomes" id="UP001198182"/>
    </source>
</evidence>
<dbReference type="RefSeq" id="WP_308453145.1">
    <property type="nucleotide sequence ID" value="NZ_JAJEQR010000012.1"/>
</dbReference>
<keyword evidence="8" id="KW-1185">Reference proteome</keyword>
<gene>
    <name evidence="7" type="ORF">LKD81_05595</name>
</gene>
<dbReference type="InterPro" id="IPR001182">
    <property type="entry name" value="FtsW/RodA"/>
</dbReference>
<evidence type="ECO:0000256" key="1">
    <source>
        <dbReference type="ARBA" id="ARBA00004141"/>
    </source>
</evidence>
<comment type="subcellular location">
    <subcellularLocation>
        <location evidence="1">Membrane</location>
        <topology evidence="1">Multi-pass membrane protein</topology>
    </subcellularLocation>
</comment>
<feature type="transmembrane region" description="Helical" evidence="6">
    <location>
        <begin position="318"/>
        <end position="339"/>
    </location>
</feature>
<dbReference type="GO" id="GO:0032153">
    <property type="term" value="C:cell division site"/>
    <property type="evidence" value="ECO:0007669"/>
    <property type="project" value="TreeGrafter"/>
</dbReference>
<dbReference type="AlphaFoldDB" id="A0AAE3E974"/>
<dbReference type="Proteomes" id="UP001198182">
    <property type="component" value="Unassembled WGS sequence"/>
</dbReference>
<sequence length="382" mass="41477">MFRFSEYKLRNFNFRIVILIAALCTIGFLILSSAMANDADRDATLQKQLMGFGIGAAAMIFFALMDYHFIMKIAPLVYIGMLVLLGVILIPGVGTSANNATRWLNLGFMQIQPSEFAKIGVIMVFASFFMANRERISKVVTVGTALLLFAVPAAMILAEPDLSTTLVITFIFLSMIYVAKLSYKWIFGAVAVAVPTAGAMLYIAMQPGQTLLKGYQLNRILSWRYPDQYKSTGLTQQQDNSVLAIASGQLHGKGLNNTSFESVKNGNFLSEENCDFIFAVIGEELGFIGSVIVIALLAFLVVECFRMAAKAKDLSGRLLCVGMGALLAFQTFVNIGVASKLLPNTGLPLPFISAGVSSLLSIFIGMGVVLNVGLQRKTKSDF</sequence>
<dbReference type="PANTHER" id="PTHR30474:SF1">
    <property type="entry name" value="PEPTIDOGLYCAN GLYCOSYLTRANSFERASE MRDB"/>
    <property type="match status" value="1"/>
</dbReference>
<reference evidence="7" key="1">
    <citation type="submission" date="2021-10" db="EMBL/GenBank/DDBJ databases">
        <title>Anaerobic single-cell dispensing facilitates the cultivation of human gut bacteria.</title>
        <authorList>
            <person name="Afrizal A."/>
        </authorList>
    </citation>
    <scope>NUCLEOTIDE SEQUENCE</scope>
    <source>
        <strain evidence="7">CLA-AA-H215</strain>
    </source>
</reference>
<feature type="transmembrane region" description="Helical" evidence="6">
    <location>
        <begin position="285"/>
        <end position="306"/>
    </location>
</feature>